<keyword evidence="1" id="KW-0472">Membrane</keyword>
<name>A0ABQ1Z0D0_9BACL</name>
<evidence type="ECO:0000256" key="1">
    <source>
        <dbReference type="SAM" id="Phobius"/>
    </source>
</evidence>
<organism evidence="2 3">
    <name type="scientific">Paenibacillus silvae</name>
    <dbReference type="NCBI Taxonomy" id="1325358"/>
    <lineage>
        <taxon>Bacteria</taxon>
        <taxon>Bacillati</taxon>
        <taxon>Bacillota</taxon>
        <taxon>Bacilli</taxon>
        <taxon>Bacillales</taxon>
        <taxon>Paenibacillaceae</taxon>
        <taxon>Paenibacillus</taxon>
    </lineage>
</organism>
<reference evidence="3" key="1">
    <citation type="journal article" date="2019" name="Int. J. Syst. Evol. Microbiol.">
        <title>The Global Catalogue of Microorganisms (GCM) 10K type strain sequencing project: providing services to taxonomists for standard genome sequencing and annotation.</title>
        <authorList>
            <consortium name="The Broad Institute Genomics Platform"/>
            <consortium name="The Broad Institute Genome Sequencing Center for Infectious Disease"/>
            <person name="Wu L."/>
            <person name="Ma J."/>
        </authorList>
    </citation>
    <scope>NUCLEOTIDE SEQUENCE [LARGE SCALE GENOMIC DNA]</scope>
    <source>
        <strain evidence="3">CGMCC 1.12770</strain>
    </source>
</reference>
<protein>
    <recommendedName>
        <fullName evidence="4">Flagellin Flp1-like domain-containing protein</fullName>
    </recommendedName>
</protein>
<evidence type="ECO:0000313" key="2">
    <source>
        <dbReference type="EMBL" id="GGH45526.1"/>
    </source>
</evidence>
<dbReference type="Proteomes" id="UP000652153">
    <property type="component" value="Unassembled WGS sequence"/>
</dbReference>
<gene>
    <name evidence="2" type="ORF">GCM10008014_07620</name>
</gene>
<evidence type="ECO:0000313" key="3">
    <source>
        <dbReference type="Proteomes" id="UP000652153"/>
    </source>
</evidence>
<keyword evidence="1" id="KW-1133">Transmembrane helix</keyword>
<keyword evidence="3" id="KW-1185">Reference proteome</keyword>
<sequence length="39" mass="4193">MSEFDGIGFAETLIILILVVLFVFGSTDIETLSSTPTNT</sequence>
<evidence type="ECO:0008006" key="4">
    <source>
        <dbReference type="Google" id="ProtNLM"/>
    </source>
</evidence>
<proteinExistence type="predicted"/>
<accession>A0ABQ1Z0D0</accession>
<comment type="caution">
    <text evidence="2">The sequence shown here is derived from an EMBL/GenBank/DDBJ whole genome shotgun (WGS) entry which is preliminary data.</text>
</comment>
<keyword evidence="1" id="KW-0812">Transmembrane</keyword>
<dbReference type="EMBL" id="BMFU01000001">
    <property type="protein sequence ID" value="GGH45526.1"/>
    <property type="molecule type" value="Genomic_DNA"/>
</dbReference>
<feature type="transmembrane region" description="Helical" evidence="1">
    <location>
        <begin position="6"/>
        <end position="24"/>
    </location>
</feature>